<dbReference type="InterPro" id="IPR005829">
    <property type="entry name" value="Sugar_transporter_CS"/>
</dbReference>
<evidence type="ECO:0000313" key="12">
    <source>
        <dbReference type="Proteomes" id="UP001151699"/>
    </source>
</evidence>
<evidence type="ECO:0000256" key="3">
    <source>
        <dbReference type="ARBA" id="ARBA00022475"/>
    </source>
</evidence>
<keyword evidence="5 9" id="KW-0812">Transmembrane</keyword>
<evidence type="ECO:0000313" key="11">
    <source>
        <dbReference type="EMBL" id="KAJ6648625.1"/>
    </source>
</evidence>
<dbReference type="AlphaFoldDB" id="A0A9Q0S9T0"/>
<feature type="transmembrane region" description="Helical" evidence="9">
    <location>
        <begin position="301"/>
        <end position="320"/>
    </location>
</feature>
<dbReference type="PANTHER" id="PTHR48021:SF33">
    <property type="entry name" value="AT22075P-RELATED"/>
    <property type="match status" value="1"/>
</dbReference>
<dbReference type="EMBL" id="WJQU01000001">
    <property type="protein sequence ID" value="KAJ6648625.1"/>
    <property type="molecule type" value="Genomic_DNA"/>
</dbReference>
<keyword evidence="12" id="KW-1185">Reference proteome</keyword>
<name>A0A9Q0S9T0_9DIPT</name>
<keyword evidence="8" id="KW-0175">Coiled coil</keyword>
<evidence type="ECO:0000256" key="5">
    <source>
        <dbReference type="ARBA" id="ARBA00022692"/>
    </source>
</evidence>
<organism evidence="11 12">
    <name type="scientific">Pseudolycoriella hygida</name>
    <dbReference type="NCBI Taxonomy" id="35572"/>
    <lineage>
        <taxon>Eukaryota</taxon>
        <taxon>Metazoa</taxon>
        <taxon>Ecdysozoa</taxon>
        <taxon>Arthropoda</taxon>
        <taxon>Hexapoda</taxon>
        <taxon>Insecta</taxon>
        <taxon>Pterygota</taxon>
        <taxon>Neoptera</taxon>
        <taxon>Endopterygota</taxon>
        <taxon>Diptera</taxon>
        <taxon>Nematocera</taxon>
        <taxon>Sciaroidea</taxon>
        <taxon>Sciaridae</taxon>
        <taxon>Pseudolycoriella</taxon>
    </lineage>
</organism>
<comment type="caution">
    <text evidence="11">The sequence shown here is derived from an EMBL/GenBank/DDBJ whole genome shotgun (WGS) entry which is preliminary data.</text>
</comment>
<gene>
    <name evidence="11" type="primary">Tret1_10</name>
    <name evidence="11" type="ORF">Bhyg_03856</name>
</gene>
<evidence type="ECO:0000259" key="10">
    <source>
        <dbReference type="PROSITE" id="PS50850"/>
    </source>
</evidence>
<dbReference type="PROSITE" id="PS00217">
    <property type="entry name" value="SUGAR_TRANSPORT_2"/>
    <property type="match status" value="1"/>
</dbReference>
<feature type="transmembrane region" description="Helical" evidence="9">
    <location>
        <begin position="48"/>
        <end position="70"/>
    </location>
</feature>
<evidence type="ECO:0000256" key="2">
    <source>
        <dbReference type="ARBA" id="ARBA00022448"/>
    </source>
</evidence>
<feature type="transmembrane region" description="Helical" evidence="9">
    <location>
        <begin position="203"/>
        <end position="223"/>
    </location>
</feature>
<keyword evidence="3" id="KW-1003">Cell membrane</keyword>
<dbReference type="Pfam" id="PF00083">
    <property type="entry name" value="Sugar_tr"/>
    <property type="match status" value="1"/>
</dbReference>
<feature type="transmembrane region" description="Helical" evidence="9">
    <location>
        <begin position="264"/>
        <end position="289"/>
    </location>
</feature>
<keyword evidence="7 9" id="KW-0472">Membrane</keyword>
<dbReference type="GO" id="GO:0022857">
    <property type="term" value="F:transmembrane transporter activity"/>
    <property type="evidence" value="ECO:0007669"/>
    <property type="project" value="InterPro"/>
</dbReference>
<evidence type="ECO:0000256" key="8">
    <source>
        <dbReference type="SAM" id="Coils"/>
    </source>
</evidence>
<evidence type="ECO:0000256" key="7">
    <source>
        <dbReference type="ARBA" id="ARBA00023136"/>
    </source>
</evidence>
<dbReference type="Proteomes" id="UP001151699">
    <property type="component" value="Chromosome A"/>
</dbReference>
<feature type="transmembrane region" description="Helical" evidence="9">
    <location>
        <begin position="230"/>
        <end position="252"/>
    </location>
</feature>
<dbReference type="InterPro" id="IPR020846">
    <property type="entry name" value="MFS_dom"/>
</dbReference>
<feature type="transmembrane region" description="Helical" evidence="9">
    <location>
        <begin position="170"/>
        <end position="191"/>
    </location>
</feature>
<dbReference type="OrthoDB" id="8120565at2759"/>
<keyword evidence="6 9" id="KW-1133">Transmembrane helix</keyword>
<sequence>TFWIIVLFTTRIELLYLGRFLGGLTAGGACVCVPLFVAEIADDHIRGILGSFLMMFTCVGVMISYIAGAYLTYNTAPLVIMVFPIIYLVSFLLLPESPTDLMKQKRFADAAVSLRFYKNCKDDTKEEIERFKKEWEKLELIAQQRVDRGEKVYFRDYCTRDARIGLLKGVTLISLRLFCGTAVLMNYASIIFKGSGSKMDPNVSSIIMIGIQLIATAISTSLVDNVGRRILLIVSSTGTTIGLTVMGAYTYLSFHNYDLDGFDWVPVTSISLSVFMSYIGLVPLVFVVLMEVLPVKIRASGTTFCLSLISLFMFVFVKCYPTLVEIIHLHSCMWIFAAVSLVGVFFGIFFMEETTGKNINIEVGKSNENT</sequence>
<keyword evidence="4" id="KW-0762">Sugar transport</keyword>
<reference evidence="11" key="1">
    <citation type="submission" date="2022-07" db="EMBL/GenBank/DDBJ databases">
        <authorList>
            <person name="Trinca V."/>
            <person name="Uliana J.V.C."/>
            <person name="Torres T.T."/>
            <person name="Ward R.J."/>
            <person name="Monesi N."/>
        </authorList>
    </citation>
    <scope>NUCLEOTIDE SEQUENCE</scope>
    <source>
        <strain evidence="11">HSMRA1968</strain>
        <tissue evidence="11">Whole embryos</tissue>
    </source>
</reference>
<comment type="subcellular location">
    <subcellularLocation>
        <location evidence="1">Cell membrane</location>
        <topology evidence="1">Multi-pass membrane protein</topology>
    </subcellularLocation>
</comment>
<dbReference type="InterPro" id="IPR005828">
    <property type="entry name" value="MFS_sugar_transport-like"/>
</dbReference>
<evidence type="ECO:0000256" key="6">
    <source>
        <dbReference type="ARBA" id="ARBA00022989"/>
    </source>
</evidence>
<dbReference type="GO" id="GO:0005886">
    <property type="term" value="C:plasma membrane"/>
    <property type="evidence" value="ECO:0007669"/>
    <property type="project" value="UniProtKB-SubCell"/>
</dbReference>
<feature type="transmembrane region" description="Helical" evidence="9">
    <location>
        <begin position="20"/>
        <end position="41"/>
    </location>
</feature>
<dbReference type="PANTHER" id="PTHR48021">
    <property type="match status" value="1"/>
</dbReference>
<protein>
    <submittedName>
        <fullName evidence="11">Facilitated trehalose transporter Tret1</fullName>
    </submittedName>
</protein>
<dbReference type="InterPro" id="IPR050549">
    <property type="entry name" value="MFS_Trehalose_Transporter"/>
</dbReference>
<feature type="non-terminal residue" evidence="11">
    <location>
        <position position="370"/>
    </location>
</feature>
<evidence type="ECO:0000256" key="4">
    <source>
        <dbReference type="ARBA" id="ARBA00022597"/>
    </source>
</evidence>
<dbReference type="PROSITE" id="PS50850">
    <property type="entry name" value="MFS"/>
    <property type="match status" value="1"/>
</dbReference>
<feature type="transmembrane region" description="Helical" evidence="9">
    <location>
        <begin position="326"/>
        <end position="350"/>
    </location>
</feature>
<dbReference type="InterPro" id="IPR036259">
    <property type="entry name" value="MFS_trans_sf"/>
</dbReference>
<dbReference type="SUPFAM" id="SSF103473">
    <property type="entry name" value="MFS general substrate transporter"/>
    <property type="match status" value="1"/>
</dbReference>
<dbReference type="Gene3D" id="1.20.1250.20">
    <property type="entry name" value="MFS general substrate transporter like domains"/>
    <property type="match status" value="1"/>
</dbReference>
<feature type="coiled-coil region" evidence="8">
    <location>
        <begin position="114"/>
        <end position="141"/>
    </location>
</feature>
<dbReference type="FunFam" id="1.20.1250.20:FF:000218">
    <property type="entry name" value="facilitated trehalose transporter Tret1"/>
    <property type="match status" value="1"/>
</dbReference>
<evidence type="ECO:0000256" key="1">
    <source>
        <dbReference type="ARBA" id="ARBA00004651"/>
    </source>
</evidence>
<accession>A0A9Q0S9T0</accession>
<evidence type="ECO:0000256" key="9">
    <source>
        <dbReference type="SAM" id="Phobius"/>
    </source>
</evidence>
<keyword evidence="2" id="KW-0813">Transport</keyword>
<proteinExistence type="predicted"/>
<feature type="transmembrane region" description="Helical" evidence="9">
    <location>
        <begin position="76"/>
        <end position="94"/>
    </location>
</feature>
<feature type="domain" description="Major facilitator superfamily (MFS) profile" evidence="10">
    <location>
        <begin position="1"/>
        <end position="355"/>
    </location>
</feature>